<proteinExistence type="predicted"/>
<reference evidence="2" key="1">
    <citation type="journal article" date="2015" name="Proc. Natl. Acad. Sci. U.S.A.">
        <title>Genome sequencing of adzuki bean (Vigna angularis) provides insight into high starch and low fat accumulation and domestication.</title>
        <authorList>
            <person name="Yang K."/>
            <person name="Tian Z."/>
            <person name="Chen C."/>
            <person name="Luo L."/>
            <person name="Zhao B."/>
            <person name="Wang Z."/>
            <person name="Yu L."/>
            <person name="Li Y."/>
            <person name="Sun Y."/>
            <person name="Li W."/>
            <person name="Chen Y."/>
            <person name="Li Y."/>
            <person name="Zhang Y."/>
            <person name="Ai D."/>
            <person name="Zhao J."/>
            <person name="Shang C."/>
            <person name="Ma Y."/>
            <person name="Wu B."/>
            <person name="Wang M."/>
            <person name="Gao L."/>
            <person name="Sun D."/>
            <person name="Zhang P."/>
            <person name="Guo F."/>
            <person name="Wang W."/>
            <person name="Li Y."/>
            <person name="Wang J."/>
            <person name="Varshney R.K."/>
            <person name="Wang J."/>
            <person name="Ling H.Q."/>
            <person name="Wan P."/>
        </authorList>
    </citation>
    <scope>NUCLEOTIDE SEQUENCE</scope>
    <source>
        <strain evidence="2">cv. Jingnong 6</strain>
    </source>
</reference>
<dbReference type="Gramene" id="KOM56182">
    <property type="protein sequence ID" value="KOM56182"/>
    <property type="gene ID" value="LR48_Vigan10g207400"/>
</dbReference>
<dbReference type="AlphaFoldDB" id="A0A0L9VMQ7"/>
<organism evidence="1 2">
    <name type="scientific">Phaseolus angularis</name>
    <name type="common">Azuki bean</name>
    <name type="synonym">Vigna angularis</name>
    <dbReference type="NCBI Taxonomy" id="3914"/>
    <lineage>
        <taxon>Eukaryota</taxon>
        <taxon>Viridiplantae</taxon>
        <taxon>Streptophyta</taxon>
        <taxon>Embryophyta</taxon>
        <taxon>Tracheophyta</taxon>
        <taxon>Spermatophyta</taxon>
        <taxon>Magnoliopsida</taxon>
        <taxon>eudicotyledons</taxon>
        <taxon>Gunneridae</taxon>
        <taxon>Pentapetalae</taxon>
        <taxon>rosids</taxon>
        <taxon>fabids</taxon>
        <taxon>Fabales</taxon>
        <taxon>Fabaceae</taxon>
        <taxon>Papilionoideae</taxon>
        <taxon>50 kb inversion clade</taxon>
        <taxon>NPAAA clade</taxon>
        <taxon>indigoferoid/millettioid clade</taxon>
        <taxon>Phaseoleae</taxon>
        <taxon>Vigna</taxon>
    </lineage>
</organism>
<gene>
    <name evidence="1" type="ORF">LR48_Vigan10g207400</name>
</gene>
<evidence type="ECO:0000313" key="2">
    <source>
        <dbReference type="Proteomes" id="UP000053144"/>
    </source>
</evidence>
<evidence type="ECO:0000313" key="1">
    <source>
        <dbReference type="EMBL" id="KOM56182.1"/>
    </source>
</evidence>
<dbReference type="EMBL" id="CM003380">
    <property type="protein sequence ID" value="KOM56182.1"/>
    <property type="molecule type" value="Genomic_DNA"/>
</dbReference>
<protein>
    <submittedName>
        <fullName evidence="1">Uncharacterized protein</fullName>
    </submittedName>
</protein>
<accession>A0A0L9VMQ7</accession>
<dbReference type="Proteomes" id="UP000053144">
    <property type="component" value="Chromosome 10"/>
</dbReference>
<sequence length="136" mass="15209">MSIWADGHLVPLSGHIGRMVLIADLDGRSVPEWSAMEGHSVHVWSGSVNMDVRHCRSSQMDDLREPLVLCTVGQYVTQIGRAVLIVAEWAALEDCRSMNARTTFARMLGLDCDLDERHWVIRSLGLGVGRTGRYNY</sequence>
<name>A0A0L9VMQ7_PHAAN</name>